<dbReference type="InterPro" id="IPR040853">
    <property type="entry name" value="RapA2_cadherin-like"/>
</dbReference>
<dbReference type="InterPro" id="IPR001343">
    <property type="entry name" value="Hemolysn_Ca-bd"/>
</dbReference>
<dbReference type="PANTHER" id="PTHR14139:SF2">
    <property type="entry name" value="CALSYNTENIN-1"/>
    <property type="match status" value="1"/>
</dbReference>
<dbReference type="Gene3D" id="2.150.10.10">
    <property type="entry name" value="Serralysin-like metalloprotease, C-terminal"/>
    <property type="match status" value="2"/>
</dbReference>
<dbReference type="InterPro" id="IPR010221">
    <property type="entry name" value="VCBS_dom"/>
</dbReference>
<dbReference type="InterPro" id="IPR011049">
    <property type="entry name" value="Serralysin-like_metalloprot_C"/>
</dbReference>
<dbReference type="KEGG" id="bsei:KMZ68_14180"/>
<feature type="domain" description="RapA2 cadherin-like" evidence="1">
    <location>
        <begin position="1312"/>
        <end position="1415"/>
    </location>
</feature>
<evidence type="ECO:0000313" key="4">
    <source>
        <dbReference type="Proteomes" id="UP000680805"/>
    </source>
</evidence>
<feature type="domain" description="RapA2 cadherin-like" evidence="1">
    <location>
        <begin position="1590"/>
        <end position="1693"/>
    </location>
</feature>
<gene>
    <name evidence="3" type="ORF">KMZ68_14180</name>
</gene>
<dbReference type="PROSITE" id="PS00330">
    <property type="entry name" value="HEMOLYSIN_CALCIUM"/>
    <property type="match status" value="3"/>
</dbReference>
<feature type="domain" description="RapA2 cadherin-like" evidence="1">
    <location>
        <begin position="1451"/>
        <end position="1554"/>
    </location>
</feature>
<accession>A0A975NJX0</accession>
<protein>
    <submittedName>
        <fullName evidence="3">VCBS domain-containing protein</fullName>
    </submittedName>
</protein>
<feature type="domain" description="RapA2 cadherin-like" evidence="1">
    <location>
        <begin position="1729"/>
        <end position="1832"/>
    </location>
</feature>
<sequence length="2569" mass="260952">MNAQFQIAQATGTGTGNSASAAKPRIFKLTKPLTDQAVIINLGYDQKVQVDFSSIANEKITLVHVGEKLIILFDNQSTVTVEPFFDSRHDAQQNLSIEVAPGRQVTVNEFASLFPITTDQSVLPAAGTEGGNAQASGANFSPYEVDPLPPVPTNKLAPQEALGNFVLTPETFAGVPTEEPAPPAGPTIVAGIGLPLSVDESFIPVVGSQQAPAGSNVDTEAFASAFTVDAPAGVQSVTYALTINNPTTNLIDSISGEQVLLSLNGAMVEGRTAIGGDLVFTLTVDAAGNVTFTELRGVHEGTPGDFNEGISLTSGLVSLTATVTDVNNVSASASIDLGPQITINDDGPHAVADTNWTVEDSAGSIVGNALLDISHSGDPSPVLDFADVGDIVGADSGFVTGIAAGAGSPVVVPSGLGGVDITGAYGHLVIHEDGSYSYSLGGSGVDTAAVQALDDGDVPLLDVFTYTVTDGDGDASSASLTISVFGTNDAPVANADTNWAQEDTTNATGNVLQTIAHAGAPSGIFSDVADTDVDIETLTVTNVSDTNENLAVIAGTTSANGTVIVGQYGTLTLGADGSYSYVVDNSNAAVQGLDTGESLVDNAFTYTVTDGTTTTTATLTVTVFGTNDAPVANADTNWAQEDTTNATGNVLQTIAHAGAPSGIFSDVADTDVDIEALTVTNVSDTNENLAVIAGTTSANGTVIVGQYGTLTLGADGSYSYVVDNSNAAVQGLDTGESLVDNAFTYTVTDGTTTTTATLTVTVFGTNDAPVANADTNWAQEDTTNATGNVLQTIAHAGAPSGIFSDVADTDVDIEALTVTNVSDTNENLAVIAGTTSANGTVIVGQYGTLTLGADGSYSYVVDNSNAAVQGLDTGESLVDNAFTYTVTDGTTTTTATLTVTVFGTNDAPVANADTNWAQEDTTNATGNVLQTIAHAGAPSGIFSDVADTDVDIEALTVTNVSDTNENLAVIAGTTSANGTVIVGQYGTLTLGADGSYSYVVDNSNAAVQGLDTGESLVDNAFTYTVTDGTTTTTATLTVTVFGTNDAPVANADTNWAQEDTTNATGNVLQTIAHAGAPSGIFSDVADTDVDIEALTVTNVSDTNENLAVIAGTTSANGTVIVGQYGTLTLGADGSYSYVVDNSNAAVQGLDTGESLVDNAFTYTVTDGTTTTTATLTVTVFGTNDAPVANADTNWAQEDTTNATGNVLQTIAHAGAPSGIFSDVADTDVDIEALTVTNVSDTNENLAVIAGTTSANGTVIVGQYGTLTLGADGSYSYVVDNSNAAVQGLDTGESLVDNAFTYTVTDGTTTTTATLTVTVFGTNDAPVANADTNWAQEDTTNATGNVLQTIAHAGAPSGIFSDVADTDVDIEALTVTNVSDTNENLAVIAGTTSANGTVIVGQYGTLTLGADGSYSYVVDNSNAAVQGLDTGESLVDNAFTYTVTDGTTTTTATLTVTVFGTNDAPVANADTNWAQEDTTNATGNVLQTIAHAGAPSGIFSDVADTDVDIEALTVTNVSDTNENLAVIAGTTSANGTVIVGQYGTLTLGADGSYSYVVDNSNAAVQGLDTGESLVDNAFTYTVTDGTTTTTATLTVTVFGTNDAPVANADTNWAQEDTTNATGNVLQTIAHAGAPSGIFSDVADTDVDIETLTVTNVSDTNENLAVIAGTTSANGTVIVGQYGTLTLGADGSYSYVVDNSNAAVQGLDTGESLVDNAFTYTVTDGTTTTTATLTVTVFGTNDAPVANADTNWAQEDTTNATGNVLQTIAHAGAPSGIFSDVADTDVDIETLTVTNVSDTNENLAVIAGTTSANGTVIVGQYGTLTLGADGSYSYVVDNSNAAVQGLDTGESLVDNAFTYTVTDGTTTTTATLTVTVFGTNDAPVANADTNWAQEDTTNATGNVLQTIAHAGAPSGIFSDVADTDVDIETLTVTNVSDTNENLAVIAGTTSANGTVIVGQYGTLTLGADGSYSYVVDNSNAAVQGLDTGESLVDNAFTYTVTDGTTTTTATLTVTVFGTNDAPVVVNTHNWMSSDPAQQTATSPSYPNGYPLLVTIPTDVDGENLVVTANTVPGGVYYFDGINYVPVVAGVTVLYDPSSGINFLDDLVYRPTVTVDDTLNASLVLNVTDGTATVQQTVFIHEVPPNSLPTEVHTIGNGSSPLNFGNAQTLPITLSQATVDGILNDPFSSTIRVSTDFQEAPFVVPIPVAERNPGVFHDHSAGSEREEEVQVEIVIGTNHFVIVEDDLTAATFEQSWTYNSLTGLMEATVSYGNIFLLDSLGNATTTSLADYLILHPPSVGDTWTLSYRDNDGGNYQARLAQFDFFTNNPGDPGIVVNGDTNLPDQIYGTSGNDNLSGNGGDDIILGRGGNDLLSGGLGDDTLDGGTGTDTASYSSASVGVVVDLNVVTPQNTVGAGIDTLLNIDNLIGSGSADTLTGNGNANSLSGGGGDDILVGGGGIDTLTGGAGVDHFQYNATSEGLDHIIDFSGHGGQLDVLEFDNAAFGSLGVGTLDVSHFASNASGTATAATAQFVYNTTSHTLSYDSDGTGAAAAIAMAVLENGFALNNTDIRIV</sequence>
<dbReference type="Pfam" id="PF17803">
    <property type="entry name" value="Cadherin_4"/>
    <property type="match status" value="11"/>
</dbReference>
<feature type="domain" description="RapA2 cadherin-like" evidence="1">
    <location>
        <begin position="1173"/>
        <end position="1276"/>
    </location>
</feature>
<dbReference type="SUPFAM" id="SSF51120">
    <property type="entry name" value="beta-Roll"/>
    <property type="match status" value="2"/>
</dbReference>
<dbReference type="EMBL" id="CP076135">
    <property type="protein sequence ID" value="QWG16190.1"/>
    <property type="molecule type" value="Genomic_DNA"/>
</dbReference>
<dbReference type="Pfam" id="PF00353">
    <property type="entry name" value="HemolysinCabind"/>
    <property type="match status" value="2"/>
</dbReference>
<feature type="domain" description="RapA2 cadherin-like" evidence="1">
    <location>
        <begin position="478"/>
        <end position="581"/>
    </location>
</feature>
<evidence type="ECO:0000259" key="1">
    <source>
        <dbReference type="Pfam" id="PF17803"/>
    </source>
</evidence>
<proteinExistence type="predicted"/>
<dbReference type="PRINTS" id="PR00313">
    <property type="entry name" value="CABNDNGRPT"/>
</dbReference>
<dbReference type="Pfam" id="PF19116">
    <property type="entry name" value="DUF5801"/>
    <property type="match status" value="1"/>
</dbReference>
<feature type="domain" description="DUF5801" evidence="2">
    <location>
        <begin position="197"/>
        <end position="338"/>
    </location>
</feature>
<dbReference type="NCBIfam" id="TIGR01965">
    <property type="entry name" value="VCBS_repeat"/>
    <property type="match status" value="12"/>
</dbReference>
<organism evidence="3 4">
    <name type="scientific">Bradyrhizobium sediminis</name>
    <dbReference type="NCBI Taxonomy" id="2840469"/>
    <lineage>
        <taxon>Bacteria</taxon>
        <taxon>Pseudomonadati</taxon>
        <taxon>Pseudomonadota</taxon>
        <taxon>Alphaproteobacteria</taxon>
        <taxon>Hyphomicrobiales</taxon>
        <taxon>Nitrobacteraceae</taxon>
        <taxon>Bradyrhizobium</taxon>
    </lineage>
</organism>
<name>A0A975NJX0_9BRAD</name>
<dbReference type="GO" id="GO:0005509">
    <property type="term" value="F:calcium ion binding"/>
    <property type="evidence" value="ECO:0007669"/>
    <property type="project" value="InterPro"/>
</dbReference>
<feature type="domain" description="RapA2 cadherin-like" evidence="1">
    <location>
        <begin position="617"/>
        <end position="720"/>
    </location>
</feature>
<feature type="domain" description="RapA2 cadherin-like" evidence="1">
    <location>
        <begin position="1868"/>
        <end position="1971"/>
    </location>
</feature>
<dbReference type="Proteomes" id="UP000680805">
    <property type="component" value="Chromosome"/>
</dbReference>
<dbReference type="RefSeq" id="WP_215611928.1">
    <property type="nucleotide sequence ID" value="NZ_CP076135.1"/>
</dbReference>
<reference evidence="3" key="1">
    <citation type="submission" date="2021-06" db="EMBL/GenBank/DDBJ databases">
        <title>Bradyrhizobium sp. S2-11-2 Genome sequencing.</title>
        <authorList>
            <person name="Jin L."/>
        </authorList>
    </citation>
    <scope>NUCLEOTIDE SEQUENCE</scope>
    <source>
        <strain evidence="3">S2-11-2</strain>
    </source>
</reference>
<dbReference type="InterPro" id="IPR018511">
    <property type="entry name" value="Hemolysin-typ_Ca-bd_CS"/>
</dbReference>
<dbReference type="InterPro" id="IPR013783">
    <property type="entry name" value="Ig-like_fold"/>
</dbReference>
<dbReference type="PANTHER" id="PTHR14139">
    <property type="entry name" value="CALSYNTENIN"/>
    <property type="match status" value="1"/>
</dbReference>
<dbReference type="Gene3D" id="2.60.40.10">
    <property type="entry name" value="Immunoglobulins"/>
    <property type="match status" value="11"/>
</dbReference>
<dbReference type="InterPro" id="IPR043824">
    <property type="entry name" value="DUF5801"/>
</dbReference>
<feature type="domain" description="RapA2 cadherin-like" evidence="1">
    <location>
        <begin position="756"/>
        <end position="859"/>
    </location>
</feature>
<evidence type="ECO:0000259" key="2">
    <source>
        <dbReference type="Pfam" id="PF19116"/>
    </source>
</evidence>
<feature type="domain" description="RapA2 cadherin-like" evidence="1">
    <location>
        <begin position="1034"/>
        <end position="1137"/>
    </location>
</feature>
<evidence type="ECO:0000313" key="3">
    <source>
        <dbReference type="EMBL" id="QWG16190.1"/>
    </source>
</evidence>
<feature type="domain" description="RapA2 cadherin-like" evidence="1">
    <location>
        <begin position="895"/>
        <end position="998"/>
    </location>
</feature>